<dbReference type="Proteomes" id="UP000435648">
    <property type="component" value="Chromosome"/>
</dbReference>
<proteinExistence type="predicted"/>
<dbReference type="PANTHER" id="PTHR39624:SF2">
    <property type="entry name" value="OSMC-LIKE PROTEIN"/>
    <property type="match status" value="1"/>
</dbReference>
<dbReference type="KEGG" id="siw:GH266_12205"/>
<sequence>MSDTPKRNIVTARESGFGPFGQYINVGHHVLGADEPGIYGGRNTGPDPFELVMAGLAACTTMTIRMVADRKKLPLEDVKVEVRHLRAPPMMGAGGSRPTDGKPHAFERQLSFKGPLSEEQRQMLVAMADKCPVHKLLEGEADIITREVEAA</sequence>
<dbReference type="OrthoDB" id="9789573at2"/>
<dbReference type="EMBL" id="CP046908">
    <property type="protein sequence ID" value="QGZ35197.1"/>
    <property type="molecule type" value="Genomic_DNA"/>
</dbReference>
<organism evidence="1 2">
    <name type="scientific">Stappia indica</name>
    <dbReference type="NCBI Taxonomy" id="538381"/>
    <lineage>
        <taxon>Bacteria</taxon>
        <taxon>Pseudomonadati</taxon>
        <taxon>Pseudomonadota</taxon>
        <taxon>Alphaproteobacteria</taxon>
        <taxon>Hyphomicrobiales</taxon>
        <taxon>Stappiaceae</taxon>
        <taxon>Stappia</taxon>
    </lineage>
</organism>
<dbReference type="Pfam" id="PF02566">
    <property type="entry name" value="OsmC"/>
    <property type="match status" value="1"/>
</dbReference>
<gene>
    <name evidence="1" type="ORF">GH266_12205</name>
</gene>
<reference evidence="1 2" key="1">
    <citation type="submission" date="2019-12" db="EMBL/GenBank/DDBJ databases">
        <title>The genome of Stappia indica PHM037.</title>
        <authorList>
            <person name="Kacar D."/>
            <person name="Galan B."/>
            <person name="Canedo L."/>
            <person name="Rodriguez P."/>
            <person name="de la Calle F."/>
            <person name="Garcia J.L."/>
        </authorList>
    </citation>
    <scope>NUCLEOTIDE SEQUENCE [LARGE SCALE GENOMIC DNA]</scope>
    <source>
        <strain evidence="1 2">PHM037</strain>
    </source>
</reference>
<dbReference type="RefSeq" id="WP_036585640.1">
    <property type="nucleotide sequence ID" value="NZ_CP046908.1"/>
</dbReference>
<protein>
    <recommendedName>
        <fullName evidence="3">Redox protein</fullName>
    </recommendedName>
</protein>
<dbReference type="InterPro" id="IPR015946">
    <property type="entry name" value="KH_dom-like_a/b"/>
</dbReference>
<evidence type="ECO:0008006" key="3">
    <source>
        <dbReference type="Google" id="ProtNLM"/>
    </source>
</evidence>
<dbReference type="InterPro" id="IPR003718">
    <property type="entry name" value="OsmC/Ohr_fam"/>
</dbReference>
<dbReference type="PANTHER" id="PTHR39624">
    <property type="entry name" value="PROTEIN INVOLVED IN RIMO-MEDIATED BETA-METHYLTHIOLATION OF RIBOSOMAL PROTEIN S12 YCAO"/>
    <property type="match status" value="1"/>
</dbReference>
<evidence type="ECO:0000313" key="2">
    <source>
        <dbReference type="Proteomes" id="UP000435648"/>
    </source>
</evidence>
<dbReference type="Gene3D" id="3.30.300.20">
    <property type="match status" value="1"/>
</dbReference>
<dbReference type="AlphaFoldDB" id="A0A857C8H0"/>
<dbReference type="InterPro" id="IPR036102">
    <property type="entry name" value="OsmC/Ohrsf"/>
</dbReference>
<accession>A0A857C8H0</accession>
<evidence type="ECO:0000313" key="1">
    <source>
        <dbReference type="EMBL" id="QGZ35197.1"/>
    </source>
</evidence>
<name>A0A857C8H0_9HYPH</name>
<dbReference type="SUPFAM" id="SSF82784">
    <property type="entry name" value="OsmC-like"/>
    <property type="match status" value="1"/>
</dbReference>